<comment type="subunit">
    <text evidence="1">Heterotrimer of A, B and C subunits.</text>
</comment>
<evidence type="ECO:0000313" key="2">
    <source>
        <dbReference type="EMBL" id="BAO28049.1"/>
    </source>
</evidence>
<dbReference type="EMBL" id="AP012547">
    <property type="protein sequence ID" value="BAO28049.1"/>
    <property type="molecule type" value="Genomic_DNA"/>
</dbReference>
<dbReference type="GO" id="GO:0050566">
    <property type="term" value="F:asparaginyl-tRNA synthase (glutamine-hydrolyzing) activity"/>
    <property type="evidence" value="ECO:0007669"/>
    <property type="project" value="RHEA"/>
</dbReference>
<sequence>MSLNLEDVARIALLSRIELSVAEREATRDQLNGILGFIEQLQAVDTTDIEPMAHAVDVVQRLRPDAVTETDRRADFQAVAPETEAGLYLVPRVVE</sequence>
<comment type="function">
    <text evidence="1">Allows the formation of correctly charged Asn-tRNA(Asn) or Gln-tRNA(Gln) through the transamidation of misacylated Asp-tRNA(Asn) or Glu-tRNA(Gln) in organisms which lack either or both of asparaginyl-tRNA or glutaminyl-tRNA synthetases. The reaction takes place in the presence of glutamine and ATP through an activated phospho-Asp-tRNA(Asn) or phospho-Glu-tRNA(Gln).</text>
</comment>
<proteinExistence type="inferred from homology"/>
<dbReference type="HOGENOM" id="CLU_105899_2_2_4"/>
<dbReference type="InterPro" id="IPR003837">
    <property type="entry name" value="GatC"/>
</dbReference>
<dbReference type="GO" id="GO:0006450">
    <property type="term" value="P:regulation of translational fidelity"/>
    <property type="evidence" value="ECO:0007669"/>
    <property type="project" value="InterPro"/>
</dbReference>
<dbReference type="GO" id="GO:0006412">
    <property type="term" value="P:translation"/>
    <property type="evidence" value="ECO:0007669"/>
    <property type="project" value="UniProtKB-UniRule"/>
</dbReference>
<dbReference type="PANTHER" id="PTHR15004:SF0">
    <property type="entry name" value="GLUTAMYL-TRNA(GLN) AMIDOTRANSFERASE SUBUNIT C, MITOCHONDRIAL"/>
    <property type="match status" value="1"/>
</dbReference>
<comment type="catalytic activity">
    <reaction evidence="1">
        <text>L-glutamyl-tRNA(Gln) + L-glutamine + ATP + H2O = L-glutaminyl-tRNA(Gln) + L-glutamate + ADP + phosphate + H(+)</text>
        <dbReference type="Rhea" id="RHEA:17521"/>
        <dbReference type="Rhea" id="RHEA-COMP:9681"/>
        <dbReference type="Rhea" id="RHEA-COMP:9684"/>
        <dbReference type="ChEBI" id="CHEBI:15377"/>
        <dbReference type="ChEBI" id="CHEBI:15378"/>
        <dbReference type="ChEBI" id="CHEBI:29985"/>
        <dbReference type="ChEBI" id="CHEBI:30616"/>
        <dbReference type="ChEBI" id="CHEBI:43474"/>
        <dbReference type="ChEBI" id="CHEBI:58359"/>
        <dbReference type="ChEBI" id="CHEBI:78520"/>
        <dbReference type="ChEBI" id="CHEBI:78521"/>
        <dbReference type="ChEBI" id="CHEBI:456216"/>
    </reaction>
</comment>
<dbReference type="Gene3D" id="1.10.20.60">
    <property type="entry name" value="Glu-tRNAGln amidotransferase C subunit, N-terminal domain"/>
    <property type="match status" value="1"/>
</dbReference>
<dbReference type="Pfam" id="PF02686">
    <property type="entry name" value="GatC"/>
    <property type="match status" value="1"/>
</dbReference>
<dbReference type="GO" id="GO:0005524">
    <property type="term" value="F:ATP binding"/>
    <property type="evidence" value="ECO:0007669"/>
    <property type="project" value="UniProtKB-KW"/>
</dbReference>
<protein>
    <recommendedName>
        <fullName evidence="1">Aspartyl/glutamyl-tRNA(Asn/Gln) amidotransferase subunit C</fullName>
        <shortName evidence="1">Asp/Glu-ADT subunit C</shortName>
        <ecNumber evidence="1">6.3.5.-</ecNumber>
    </recommendedName>
</protein>
<dbReference type="KEGG" id="shd:SUTH_00232"/>
<keyword evidence="1" id="KW-0648">Protein biosynthesis</keyword>
<dbReference type="Proteomes" id="UP000031637">
    <property type="component" value="Chromosome"/>
</dbReference>
<keyword evidence="3" id="KW-1185">Reference proteome</keyword>
<accession>W0SA10</accession>
<dbReference type="InterPro" id="IPR036113">
    <property type="entry name" value="Asp/Glu-ADT_sf_sub_c"/>
</dbReference>
<reference evidence="2 3" key="1">
    <citation type="journal article" date="2014" name="Syst. Appl. Microbiol.">
        <title>Complete genomes of freshwater sulfur oxidizers Sulfuricella denitrificans skB26 and Sulfuritalea hydrogenivorans sk43H: genetic insights into the sulfur oxidation pathway of betaproteobacteria.</title>
        <authorList>
            <person name="Watanabe T."/>
            <person name="Kojima H."/>
            <person name="Fukui M."/>
        </authorList>
    </citation>
    <scope>NUCLEOTIDE SEQUENCE [LARGE SCALE GENOMIC DNA]</scope>
    <source>
        <strain evidence="2">DSM22779</strain>
    </source>
</reference>
<gene>
    <name evidence="1" type="primary">gatC</name>
    <name evidence="2" type="ORF">SUTH_00232</name>
</gene>
<dbReference type="AlphaFoldDB" id="W0SA10"/>
<keyword evidence="1" id="KW-0547">Nucleotide-binding</keyword>
<organism evidence="2 3">
    <name type="scientific">Sulfuritalea hydrogenivorans sk43H</name>
    <dbReference type="NCBI Taxonomy" id="1223802"/>
    <lineage>
        <taxon>Bacteria</taxon>
        <taxon>Pseudomonadati</taxon>
        <taxon>Pseudomonadota</taxon>
        <taxon>Betaproteobacteria</taxon>
        <taxon>Nitrosomonadales</taxon>
        <taxon>Sterolibacteriaceae</taxon>
        <taxon>Sulfuritalea</taxon>
    </lineage>
</organism>
<dbReference type="EC" id="6.3.5.-" evidence="1"/>
<dbReference type="NCBIfam" id="TIGR00135">
    <property type="entry name" value="gatC"/>
    <property type="match status" value="1"/>
</dbReference>
<dbReference type="GO" id="GO:0050567">
    <property type="term" value="F:glutaminyl-tRNA synthase (glutamine-hydrolyzing) activity"/>
    <property type="evidence" value="ECO:0007669"/>
    <property type="project" value="UniProtKB-UniRule"/>
</dbReference>
<dbReference type="PANTHER" id="PTHR15004">
    <property type="entry name" value="GLUTAMYL-TRNA(GLN) AMIDOTRANSFERASE SUBUNIT C, MITOCHONDRIAL"/>
    <property type="match status" value="1"/>
</dbReference>
<keyword evidence="1" id="KW-0067">ATP-binding</keyword>
<dbReference type="STRING" id="1223802.SUTH_00232"/>
<dbReference type="GO" id="GO:0016740">
    <property type="term" value="F:transferase activity"/>
    <property type="evidence" value="ECO:0007669"/>
    <property type="project" value="UniProtKB-KW"/>
</dbReference>
<keyword evidence="2" id="KW-0808">Transferase</keyword>
<evidence type="ECO:0000256" key="1">
    <source>
        <dbReference type="HAMAP-Rule" id="MF_00122"/>
    </source>
</evidence>
<comment type="similarity">
    <text evidence="1">Belongs to the GatC family.</text>
</comment>
<dbReference type="OrthoDB" id="9794326at2"/>
<evidence type="ECO:0000313" key="3">
    <source>
        <dbReference type="Proteomes" id="UP000031637"/>
    </source>
</evidence>
<dbReference type="GO" id="GO:0070681">
    <property type="term" value="P:glutaminyl-tRNAGln biosynthesis via transamidation"/>
    <property type="evidence" value="ECO:0007669"/>
    <property type="project" value="TreeGrafter"/>
</dbReference>
<name>W0SA10_9PROT</name>
<dbReference type="SUPFAM" id="SSF141000">
    <property type="entry name" value="Glu-tRNAGln amidotransferase C subunit"/>
    <property type="match status" value="1"/>
</dbReference>
<dbReference type="HAMAP" id="MF_00122">
    <property type="entry name" value="GatC"/>
    <property type="match status" value="1"/>
</dbReference>
<dbReference type="RefSeq" id="WP_041096422.1">
    <property type="nucleotide sequence ID" value="NZ_AP012547.1"/>
</dbReference>
<keyword evidence="1" id="KW-0436">Ligase</keyword>
<comment type="catalytic activity">
    <reaction evidence="1">
        <text>L-aspartyl-tRNA(Asn) + L-glutamine + ATP + H2O = L-asparaginyl-tRNA(Asn) + L-glutamate + ADP + phosphate + 2 H(+)</text>
        <dbReference type="Rhea" id="RHEA:14513"/>
        <dbReference type="Rhea" id="RHEA-COMP:9674"/>
        <dbReference type="Rhea" id="RHEA-COMP:9677"/>
        <dbReference type="ChEBI" id="CHEBI:15377"/>
        <dbReference type="ChEBI" id="CHEBI:15378"/>
        <dbReference type="ChEBI" id="CHEBI:29985"/>
        <dbReference type="ChEBI" id="CHEBI:30616"/>
        <dbReference type="ChEBI" id="CHEBI:43474"/>
        <dbReference type="ChEBI" id="CHEBI:58359"/>
        <dbReference type="ChEBI" id="CHEBI:78515"/>
        <dbReference type="ChEBI" id="CHEBI:78516"/>
        <dbReference type="ChEBI" id="CHEBI:456216"/>
    </reaction>
</comment>